<dbReference type="EMBL" id="JANEYG010000005">
    <property type="protein sequence ID" value="KAJ8922919.1"/>
    <property type="molecule type" value="Genomic_DNA"/>
</dbReference>
<gene>
    <name evidence="2" type="ORF">NQ315_001461</name>
</gene>
<proteinExistence type="predicted"/>
<sequence length="251" mass="28613">MSDNDSILVIMTDKNTKNVVPVPETSYETQDRDEVVVDDKVNNILLGSIFSSNQANHNRGEIKADKCEPDCKATRNELCQKVEGVMRCVCRPGFARMFPDRPCLPTYTYNLKVTLDRIGNDPLHYFDDLGDTNSTEFVKFAHATREALDRMVMQSDVRDIFHGVQVHSFGPGPTTKGIVTRFYLQLSDNIDEIRLEEIFKRYLRSNNYSLGGTDIKASPQSIEELKAQDFDECSHPKFHDCSENAQCFNLR</sequence>
<comment type="caution">
    <text evidence="2">The sequence shown here is derived from an EMBL/GenBank/DDBJ whole genome shotgun (WGS) entry which is preliminary data.</text>
</comment>
<dbReference type="PROSITE" id="PS50024">
    <property type="entry name" value="SEA"/>
    <property type="match status" value="1"/>
</dbReference>
<reference evidence="2 3" key="1">
    <citation type="journal article" date="2023" name="Insect Mol. Biol.">
        <title>Genome sequencing provides insights into the evolution of gene families encoding plant cell wall-degrading enzymes in longhorned beetles.</title>
        <authorList>
            <person name="Shin N.R."/>
            <person name="Okamura Y."/>
            <person name="Kirsch R."/>
            <person name="Pauchet Y."/>
        </authorList>
    </citation>
    <scope>NUCLEOTIDE SEQUENCE [LARGE SCALE GENOMIC DNA]</scope>
    <source>
        <strain evidence="2">EAD_L_NR</strain>
    </source>
</reference>
<evidence type="ECO:0000313" key="2">
    <source>
        <dbReference type="EMBL" id="KAJ8922919.1"/>
    </source>
</evidence>
<organism evidence="2 3">
    <name type="scientific">Exocentrus adspersus</name>
    <dbReference type="NCBI Taxonomy" id="1586481"/>
    <lineage>
        <taxon>Eukaryota</taxon>
        <taxon>Metazoa</taxon>
        <taxon>Ecdysozoa</taxon>
        <taxon>Arthropoda</taxon>
        <taxon>Hexapoda</taxon>
        <taxon>Insecta</taxon>
        <taxon>Pterygota</taxon>
        <taxon>Neoptera</taxon>
        <taxon>Endopterygota</taxon>
        <taxon>Coleoptera</taxon>
        <taxon>Polyphaga</taxon>
        <taxon>Cucujiformia</taxon>
        <taxon>Chrysomeloidea</taxon>
        <taxon>Cerambycidae</taxon>
        <taxon>Lamiinae</taxon>
        <taxon>Acanthocinini</taxon>
        <taxon>Exocentrus</taxon>
    </lineage>
</organism>
<dbReference type="InterPro" id="IPR000082">
    <property type="entry name" value="SEA_dom"/>
</dbReference>
<dbReference type="Pfam" id="PF01390">
    <property type="entry name" value="SEA"/>
    <property type="match status" value="1"/>
</dbReference>
<dbReference type="AlphaFoldDB" id="A0AAV8W915"/>
<feature type="non-terminal residue" evidence="2">
    <location>
        <position position="251"/>
    </location>
</feature>
<name>A0AAV8W915_9CUCU</name>
<evidence type="ECO:0000313" key="3">
    <source>
        <dbReference type="Proteomes" id="UP001159042"/>
    </source>
</evidence>
<keyword evidence="3" id="KW-1185">Reference proteome</keyword>
<dbReference type="InterPro" id="IPR036364">
    <property type="entry name" value="SEA_dom_sf"/>
</dbReference>
<dbReference type="Proteomes" id="UP001159042">
    <property type="component" value="Unassembled WGS sequence"/>
</dbReference>
<dbReference type="SUPFAM" id="SSF82671">
    <property type="entry name" value="SEA domain"/>
    <property type="match status" value="1"/>
</dbReference>
<protein>
    <recommendedName>
        <fullName evidence="1">SEA domain-containing protein</fullName>
    </recommendedName>
</protein>
<feature type="domain" description="SEA" evidence="1">
    <location>
        <begin position="105"/>
        <end position="232"/>
    </location>
</feature>
<accession>A0AAV8W915</accession>
<evidence type="ECO:0000259" key="1">
    <source>
        <dbReference type="PROSITE" id="PS50024"/>
    </source>
</evidence>